<dbReference type="PANTHER" id="PTHR37038:SF14">
    <property type="entry name" value="TRANSCRIPTIONAL ACTIVATOR"/>
    <property type="match status" value="1"/>
</dbReference>
<dbReference type="PROSITE" id="PS50005">
    <property type="entry name" value="TPR"/>
    <property type="match status" value="1"/>
</dbReference>
<sequence>MNSLNKIYEICMNELTWILLIKGSLMMYESIEIGHVIKSLRKSMDLSQQQLAEGICTQAQISKIENSNEIPSSLILYKLSRKLGVDMNTFFEIAETPRLDYVRDVYKMMRFFIRERDYLSVSQIVMQEKNNPFFQSIEHKQFLVWHEGICDFYLNENIHSSVEKITEALFMTYKNERSLMKEREIEIANSLAILYKEQGKYSQSLELYTKLLRSIKSIDVMKDDSIKLRIYYGIGKAYTDMGEYQKSLHFCQKAIKLAMKLETMYLLGELYFQCGSNYYRMGDEEGGSSYIRKCLTVFKLQGKDEMISFVESLHDKLRRKHIS</sequence>
<dbReference type="CDD" id="cd00093">
    <property type="entry name" value="HTH_XRE"/>
    <property type="match status" value="1"/>
</dbReference>
<organism evidence="3 4">
    <name type="scientific">Metabacillus litoralis</name>
    <dbReference type="NCBI Taxonomy" id="152268"/>
    <lineage>
        <taxon>Bacteria</taxon>
        <taxon>Bacillati</taxon>
        <taxon>Bacillota</taxon>
        <taxon>Bacilli</taxon>
        <taxon>Bacillales</taxon>
        <taxon>Bacillaceae</taxon>
        <taxon>Metabacillus</taxon>
    </lineage>
</organism>
<dbReference type="InterPro" id="IPR010982">
    <property type="entry name" value="Lambda_DNA-bd_dom_sf"/>
</dbReference>
<dbReference type="PANTHER" id="PTHR37038">
    <property type="entry name" value="TRANSCRIPTIONAL REGULATOR-RELATED"/>
    <property type="match status" value="1"/>
</dbReference>
<evidence type="ECO:0000256" key="1">
    <source>
        <dbReference type="PROSITE-ProRule" id="PRU00339"/>
    </source>
</evidence>
<proteinExistence type="predicted"/>
<keyword evidence="1" id="KW-0802">TPR repeat</keyword>
<evidence type="ECO:0000313" key="3">
    <source>
        <dbReference type="EMBL" id="TXC78759.1"/>
    </source>
</evidence>
<evidence type="ECO:0000313" key="4">
    <source>
        <dbReference type="Proteomes" id="UP000321363"/>
    </source>
</evidence>
<protein>
    <submittedName>
        <fullName evidence="3">Helix-turn-helix transcriptional regulator</fullName>
    </submittedName>
</protein>
<dbReference type="InterPro" id="IPR053163">
    <property type="entry name" value="HTH-type_regulator_Rgg"/>
</dbReference>
<keyword evidence="4" id="KW-1185">Reference proteome</keyword>
<dbReference type="InterPro" id="IPR019734">
    <property type="entry name" value="TPR_rpt"/>
</dbReference>
<dbReference type="Gene3D" id="1.25.40.10">
    <property type="entry name" value="Tetratricopeptide repeat domain"/>
    <property type="match status" value="1"/>
</dbReference>
<accession>A0A5C6V0Q9</accession>
<gene>
    <name evidence="3" type="ORF">FS935_22365</name>
</gene>
<dbReference type="PROSITE" id="PS50943">
    <property type="entry name" value="HTH_CROC1"/>
    <property type="match status" value="1"/>
</dbReference>
<dbReference type="InterPro" id="IPR001387">
    <property type="entry name" value="Cro/C1-type_HTH"/>
</dbReference>
<name>A0A5C6V0Q9_9BACI</name>
<dbReference type="GO" id="GO:0003677">
    <property type="term" value="F:DNA binding"/>
    <property type="evidence" value="ECO:0007669"/>
    <property type="project" value="InterPro"/>
</dbReference>
<dbReference type="Proteomes" id="UP000321363">
    <property type="component" value="Unassembled WGS sequence"/>
</dbReference>
<dbReference type="SUPFAM" id="SSF47413">
    <property type="entry name" value="lambda repressor-like DNA-binding domains"/>
    <property type="match status" value="1"/>
</dbReference>
<dbReference type="AlphaFoldDB" id="A0A5C6V0Q9"/>
<feature type="repeat" description="TPR" evidence="1">
    <location>
        <begin position="228"/>
        <end position="261"/>
    </location>
</feature>
<dbReference type="Pfam" id="PF18768">
    <property type="entry name" value="RNPP_C"/>
    <property type="match status" value="1"/>
</dbReference>
<dbReference type="Pfam" id="PF01381">
    <property type="entry name" value="HTH_3"/>
    <property type="match status" value="1"/>
</dbReference>
<comment type="caution">
    <text evidence="3">The sequence shown here is derived from an EMBL/GenBank/DDBJ whole genome shotgun (WGS) entry which is preliminary data.</text>
</comment>
<evidence type="ECO:0000259" key="2">
    <source>
        <dbReference type="PROSITE" id="PS50943"/>
    </source>
</evidence>
<reference evidence="3 4" key="1">
    <citation type="journal article" date="2005" name="Int. J. Syst. Evol. Microbiol.">
        <title>Bacillus litoralis sp. nov., isolated from a tidal flat of the Yellow Sea in Korea.</title>
        <authorList>
            <person name="Yoon J.H."/>
            <person name="Oh T.K."/>
        </authorList>
    </citation>
    <scope>NUCLEOTIDE SEQUENCE [LARGE SCALE GENOMIC DNA]</scope>
    <source>
        <strain evidence="3 4">SW-211</strain>
    </source>
</reference>
<dbReference type="EMBL" id="VOQF01000029">
    <property type="protein sequence ID" value="TXC78759.1"/>
    <property type="molecule type" value="Genomic_DNA"/>
</dbReference>
<dbReference type="InterPro" id="IPR011990">
    <property type="entry name" value="TPR-like_helical_dom_sf"/>
</dbReference>
<dbReference type="SUPFAM" id="SSF48452">
    <property type="entry name" value="TPR-like"/>
    <property type="match status" value="1"/>
</dbReference>
<dbReference type="SMART" id="SM00028">
    <property type="entry name" value="TPR"/>
    <property type="match status" value="3"/>
</dbReference>
<dbReference type="InterPro" id="IPR041315">
    <property type="entry name" value="PlcR_TPR"/>
</dbReference>
<feature type="domain" description="HTH cro/C1-type" evidence="2">
    <location>
        <begin position="37"/>
        <end position="90"/>
    </location>
</feature>
<dbReference type="SMART" id="SM00530">
    <property type="entry name" value="HTH_XRE"/>
    <property type="match status" value="1"/>
</dbReference>